<dbReference type="Gene3D" id="3.30.70.270">
    <property type="match status" value="1"/>
</dbReference>
<dbReference type="InterPro" id="IPR013655">
    <property type="entry name" value="PAS_fold_3"/>
</dbReference>
<dbReference type="SUPFAM" id="SSF141868">
    <property type="entry name" value="EAL domain-like"/>
    <property type="match status" value="1"/>
</dbReference>
<dbReference type="Gene3D" id="3.20.20.450">
    <property type="entry name" value="EAL domain"/>
    <property type="match status" value="1"/>
</dbReference>
<protein>
    <submittedName>
        <fullName evidence="3">EAL domain-containing protein</fullName>
    </submittedName>
</protein>
<dbReference type="InterPro" id="IPR043128">
    <property type="entry name" value="Rev_trsase/Diguanyl_cyclase"/>
</dbReference>
<dbReference type="Gene3D" id="3.30.450.20">
    <property type="entry name" value="PAS domain"/>
    <property type="match status" value="1"/>
</dbReference>
<reference evidence="3 4" key="1">
    <citation type="submission" date="2018-08" db="EMBL/GenBank/DDBJ databases">
        <title>A genome reference for cultivated species of the human gut microbiota.</title>
        <authorList>
            <person name="Zou Y."/>
            <person name="Xue W."/>
            <person name="Luo G."/>
        </authorList>
    </citation>
    <scope>NUCLEOTIDE SEQUENCE [LARGE SCALE GENOMIC DNA]</scope>
    <source>
        <strain evidence="3 4">OF01-2LB</strain>
    </source>
</reference>
<dbReference type="Pfam" id="PF00563">
    <property type="entry name" value="EAL"/>
    <property type="match status" value="1"/>
</dbReference>
<dbReference type="SMART" id="SM00052">
    <property type="entry name" value="EAL"/>
    <property type="match status" value="1"/>
</dbReference>
<dbReference type="InterPro" id="IPR000160">
    <property type="entry name" value="GGDEF_dom"/>
</dbReference>
<evidence type="ECO:0000313" key="3">
    <source>
        <dbReference type="EMBL" id="RGC12277.1"/>
    </source>
</evidence>
<dbReference type="CDD" id="cd01949">
    <property type="entry name" value="GGDEF"/>
    <property type="match status" value="1"/>
</dbReference>
<dbReference type="RefSeq" id="WP_117444358.1">
    <property type="nucleotide sequence ID" value="NZ_JAKNHC010000032.1"/>
</dbReference>
<organism evidence="3 4">
    <name type="scientific">Clostridium innocuum</name>
    <dbReference type="NCBI Taxonomy" id="1522"/>
    <lineage>
        <taxon>Bacteria</taxon>
        <taxon>Bacillati</taxon>
        <taxon>Bacillota</taxon>
        <taxon>Clostridia</taxon>
        <taxon>Eubacteriales</taxon>
        <taxon>Clostridiaceae</taxon>
        <taxon>Clostridium</taxon>
    </lineage>
</organism>
<sequence>MKSSKEILAEFQLDPWMLYDTIVNSTDDYIYLVNMQEDRALVSENMLRDFDLPDLIVPGLIPLWGNLVHERDRQRFDDSISAMLNGETDEHNVEYQVRNRKNEYIWVICRGLLKRNEQGDPIFFAGIVTNLENKGKIDSITGLFTQTACENSVTQLLEHGRTGGILLLGLDDFSHINELNDHIFGDAVLRQFSQTMQRLLPASARMYRFDGDEFAIVYEQATRKQVRELYKIIHAYCNRRHSIDNTGYFCTVSGGIAMFCEDGDNYLDLIKFADNALEASKYRGKNQCTQFSHELVQIKRRRLSITNQLQNSVLRGMQDFYLVYQPLINAASMKVEGAEALLRWSSSEYGNVRPDEFIPILESAGLIHQAGKWVFQEAVRTCKEWVKEQPKFVMNVNFSYIQMLNEDLLPFIRRTLRQADLSAEHIVIELTESCFVTEMDALKRSFQQLREMGIRIAIDDFGTGYSSLGMLSQMPADIVKIDRLFISSIHENSFHQSFINAVIQLCHSVGIRVCVEGVEEQEELKVVRDIQADNIQGFYFSKPVEKIVFQNRFLEESVNNLVTEH</sequence>
<dbReference type="CDD" id="cd00130">
    <property type="entry name" value="PAS"/>
    <property type="match status" value="1"/>
</dbReference>
<comment type="caution">
    <text evidence="3">The sequence shown here is derived from an EMBL/GenBank/DDBJ whole genome shotgun (WGS) entry which is preliminary data.</text>
</comment>
<evidence type="ECO:0000259" key="1">
    <source>
        <dbReference type="PROSITE" id="PS50883"/>
    </source>
</evidence>
<dbReference type="AlphaFoldDB" id="A0A3E2VP37"/>
<dbReference type="GO" id="GO:0071111">
    <property type="term" value="F:cyclic-guanylate-specific phosphodiesterase activity"/>
    <property type="evidence" value="ECO:0007669"/>
    <property type="project" value="InterPro"/>
</dbReference>
<dbReference type="PANTHER" id="PTHR33121:SF70">
    <property type="entry name" value="SIGNALING PROTEIN YKOW"/>
    <property type="match status" value="1"/>
</dbReference>
<dbReference type="InterPro" id="IPR035965">
    <property type="entry name" value="PAS-like_dom_sf"/>
</dbReference>
<dbReference type="SUPFAM" id="SSF55073">
    <property type="entry name" value="Nucleotide cyclase"/>
    <property type="match status" value="1"/>
</dbReference>
<name>A0A3E2VP37_CLOIN</name>
<dbReference type="PROSITE" id="PS50887">
    <property type="entry name" value="GGDEF"/>
    <property type="match status" value="1"/>
</dbReference>
<evidence type="ECO:0000259" key="2">
    <source>
        <dbReference type="PROSITE" id="PS50887"/>
    </source>
</evidence>
<dbReference type="InterPro" id="IPR029787">
    <property type="entry name" value="Nucleotide_cyclase"/>
</dbReference>
<dbReference type="OrthoDB" id="1647636at2"/>
<dbReference type="SMART" id="SM00267">
    <property type="entry name" value="GGDEF"/>
    <property type="match status" value="1"/>
</dbReference>
<dbReference type="PANTHER" id="PTHR33121">
    <property type="entry name" value="CYCLIC DI-GMP PHOSPHODIESTERASE PDEF"/>
    <property type="match status" value="1"/>
</dbReference>
<dbReference type="InterPro" id="IPR000014">
    <property type="entry name" value="PAS"/>
</dbReference>
<dbReference type="Pfam" id="PF08447">
    <property type="entry name" value="PAS_3"/>
    <property type="match status" value="1"/>
</dbReference>
<feature type="domain" description="GGDEF" evidence="2">
    <location>
        <begin position="161"/>
        <end position="293"/>
    </location>
</feature>
<proteinExistence type="predicted"/>
<gene>
    <name evidence="3" type="ORF">DXA38_17680</name>
</gene>
<dbReference type="InterPro" id="IPR035919">
    <property type="entry name" value="EAL_sf"/>
</dbReference>
<dbReference type="Proteomes" id="UP000260025">
    <property type="component" value="Unassembled WGS sequence"/>
</dbReference>
<dbReference type="InterPro" id="IPR001633">
    <property type="entry name" value="EAL_dom"/>
</dbReference>
<dbReference type="InterPro" id="IPR050706">
    <property type="entry name" value="Cyclic-di-GMP_PDE-like"/>
</dbReference>
<dbReference type="Pfam" id="PF00990">
    <property type="entry name" value="GGDEF"/>
    <property type="match status" value="1"/>
</dbReference>
<dbReference type="CDD" id="cd01948">
    <property type="entry name" value="EAL"/>
    <property type="match status" value="1"/>
</dbReference>
<evidence type="ECO:0000313" key="4">
    <source>
        <dbReference type="Proteomes" id="UP000260025"/>
    </source>
</evidence>
<dbReference type="SUPFAM" id="SSF55785">
    <property type="entry name" value="PYP-like sensor domain (PAS domain)"/>
    <property type="match status" value="1"/>
</dbReference>
<accession>A0A3E2VP37</accession>
<dbReference type="NCBIfam" id="TIGR00254">
    <property type="entry name" value="GGDEF"/>
    <property type="match status" value="1"/>
</dbReference>
<feature type="domain" description="EAL" evidence="1">
    <location>
        <begin position="302"/>
        <end position="557"/>
    </location>
</feature>
<dbReference type="EMBL" id="QVEV01000034">
    <property type="protein sequence ID" value="RGC12277.1"/>
    <property type="molecule type" value="Genomic_DNA"/>
</dbReference>
<dbReference type="PROSITE" id="PS50883">
    <property type="entry name" value="EAL"/>
    <property type="match status" value="1"/>
</dbReference>